<proteinExistence type="predicted"/>
<feature type="region of interest" description="Disordered" evidence="1">
    <location>
        <begin position="1"/>
        <end position="22"/>
    </location>
</feature>
<evidence type="ECO:0000313" key="2">
    <source>
        <dbReference type="EMBL" id="KAL3639271.1"/>
    </source>
</evidence>
<evidence type="ECO:0000256" key="1">
    <source>
        <dbReference type="SAM" id="MobiDB-lite"/>
    </source>
</evidence>
<organism evidence="2 3">
    <name type="scientific">Castilleja foliolosa</name>
    <dbReference type="NCBI Taxonomy" id="1961234"/>
    <lineage>
        <taxon>Eukaryota</taxon>
        <taxon>Viridiplantae</taxon>
        <taxon>Streptophyta</taxon>
        <taxon>Embryophyta</taxon>
        <taxon>Tracheophyta</taxon>
        <taxon>Spermatophyta</taxon>
        <taxon>Magnoliopsida</taxon>
        <taxon>eudicotyledons</taxon>
        <taxon>Gunneridae</taxon>
        <taxon>Pentapetalae</taxon>
        <taxon>asterids</taxon>
        <taxon>lamiids</taxon>
        <taxon>Lamiales</taxon>
        <taxon>Orobanchaceae</taxon>
        <taxon>Pedicularideae</taxon>
        <taxon>Castillejinae</taxon>
        <taxon>Castilleja</taxon>
    </lineage>
</organism>
<keyword evidence="3" id="KW-1185">Reference proteome</keyword>
<gene>
    <name evidence="2" type="ORF">CASFOL_017178</name>
</gene>
<reference evidence="3" key="1">
    <citation type="journal article" date="2024" name="IScience">
        <title>Strigolactones Initiate the Formation of Haustorium-like Structures in Castilleja.</title>
        <authorList>
            <person name="Buerger M."/>
            <person name="Peterson D."/>
            <person name="Chory J."/>
        </authorList>
    </citation>
    <scope>NUCLEOTIDE SEQUENCE [LARGE SCALE GENOMIC DNA]</scope>
</reference>
<dbReference type="Proteomes" id="UP001632038">
    <property type="component" value="Unassembled WGS sequence"/>
</dbReference>
<dbReference type="EMBL" id="JAVIJP010000018">
    <property type="protein sequence ID" value="KAL3639271.1"/>
    <property type="molecule type" value="Genomic_DNA"/>
</dbReference>
<name>A0ABD3DCF2_9LAMI</name>
<evidence type="ECO:0000313" key="3">
    <source>
        <dbReference type="Proteomes" id="UP001632038"/>
    </source>
</evidence>
<comment type="caution">
    <text evidence="2">The sequence shown here is derived from an EMBL/GenBank/DDBJ whole genome shotgun (WGS) entry which is preliminary data.</text>
</comment>
<protein>
    <submittedName>
        <fullName evidence="2">Uncharacterized protein</fullName>
    </submittedName>
</protein>
<accession>A0ABD3DCF2</accession>
<dbReference type="AlphaFoldDB" id="A0ABD3DCF2"/>
<sequence>MSHDLRPVYDEPGLPGGRQGHLRYSALEPPRRAAHRHCRSCAPRAFFEWPPRFSDPLSLRLAEIVNQGKLISDEIIIDLLSKRLEDAHGKGETGFIRSMAFL</sequence>